<evidence type="ECO:0000256" key="1">
    <source>
        <dbReference type="ARBA" id="ARBA00004120"/>
    </source>
</evidence>
<reference evidence="14" key="1">
    <citation type="submission" date="2021-01" db="EMBL/GenBank/DDBJ databases">
        <authorList>
            <person name="Corre E."/>
            <person name="Pelletier E."/>
            <person name="Niang G."/>
            <person name="Scheremetjew M."/>
            <person name="Finn R."/>
            <person name="Kale V."/>
            <person name="Holt S."/>
            <person name="Cochrane G."/>
            <person name="Meng A."/>
            <person name="Brown T."/>
            <person name="Cohen L."/>
        </authorList>
    </citation>
    <scope>NUCLEOTIDE SEQUENCE</scope>
    <source>
        <strain evidence="14">NIES-2562</strain>
    </source>
</reference>
<evidence type="ECO:0000256" key="9">
    <source>
        <dbReference type="ARBA" id="ARBA00023128"/>
    </source>
</evidence>
<evidence type="ECO:0000256" key="4">
    <source>
        <dbReference type="ARBA" id="ARBA00004569"/>
    </source>
</evidence>
<evidence type="ECO:0000256" key="5">
    <source>
        <dbReference type="ARBA" id="ARBA00009880"/>
    </source>
</evidence>
<evidence type="ECO:0000256" key="7">
    <source>
        <dbReference type="ARBA" id="ARBA00022490"/>
    </source>
</evidence>
<dbReference type="Gene3D" id="1.20.1520.10">
    <property type="entry name" value="ADP-ribosylation factor-like 2-binding protein, domain"/>
    <property type="match status" value="1"/>
</dbReference>
<evidence type="ECO:0000256" key="2">
    <source>
        <dbReference type="ARBA" id="ARBA00004123"/>
    </source>
</evidence>
<dbReference type="PANTHER" id="PTHR15487">
    <property type="entry name" value="ADP-RIBOSYLATION FACTOR-LIKE PROTEIN 2-BINDING PROTEIN"/>
    <property type="match status" value="1"/>
</dbReference>
<keyword evidence="7" id="KW-0963">Cytoplasm</keyword>
<evidence type="ECO:0000256" key="3">
    <source>
        <dbReference type="ARBA" id="ARBA00004300"/>
    </source>
</evidence>
<feature type="domain" description="BART" evidence="13">
    <location>
        <begin position="38"/>
        <end position="149"/>
    </location>
</feature>
<dbReference type="PANTHER" id="PTHR15487:SF4">
    <property type="entry name" value="ADP-RIBOSYLATION FACTOR-LIKE PROTEIN 2-BINDING PROTEIN"/>
    <property type="match status" value="1"/>
</dbReference>
<dbReference type="InterPro" id="IPR038849">
    <property type="entry name" value="ARL2BP"/>
</dbReference>
<keyword evidence="12" id="KW-0966">Cell projection</keyword>
<keyword evidence="10" id="KW-0206">Cytoskeleton</keyword>
<dbReference type="EMBL" id="HBIB01010583">
    <property type="protein sequence ID" value="CAE0244611.1"/>
    <property type="molecule type" value="Transcribed_RNA"/>
</dbReference>
<dbReference type="AlphaFoldDB" id="A0A7S3G294"/>
<keyword evidence="8" id="KW-0969">Cilium</keyword>
<evidence type="ECO:0000256" key="10">
    <source>
        <dbReference type="ARBA" id="ARBA00023212"/>
    </source>
</evidence>
<dbReference type="GO" id="GO:0005813">
    <property type="term" value="C:centrosome"/>
    <property type="evidence" value="ECO:0007669"/>
    <property type="project" value="UniProtKB-SubCell"/>
</dbReference>
<keyword evidence="9" id="KW-0496">Mitochondrion</keyword>
<name>A0A7S3G294_9EUKA</name>
<evidence type="ECO:0000259" key="13">
    <source>
        <dbReference type="Pfam" id="PF11527"/>
    </source>
</evidence>
<dbReference type="InterPro" id="IPR042541">
    <property type="entry name" value="BART_sf"/>
</dbReference>
<evidence type="ECO:0000256" key="11">
    <source>
        <dbReference type="ARBA" id="ARBA00023242"/>
    </source>
</evidence>
<evidence type="ECO:0000256" key="12">
    <source>
        <dbReference type="ARBA" id="ARBA00023273"/>
    </source>
</evidence>
<keyword evidence="11" id="KW-0539">Nucleus</keyword>
<protein>
    <recommendedName>
        <fullName evidence="6">ADP-ribosylation factor-like protein 2-binding protein</fullName>
    </recommendedName>
</protein>
<comment type="subcellular location">
    <subcellularLocation>
        <location evidence="1">Cytoplasm</location>
        <location evidence="1">Cytoskeleton</location>
        <location evidence="1">Cilium basal body</location>
    </subcellularLocation>
    <subcellularLocation>
        <location evidence="3">Cytoplasm</location>
        <location evidence="3">Cytoskeleton</location>
        <location evidence="3">Microtubule organizing center</location>
        <location evidence="3">Centrosome</location>
    </subcellularLocation>
    <subcellularLocation>
        <location evidence="4">Mitochondrion intermembrane space</location>
    </subcellularLocation>
    <subcellularLocation>
        <location evidence="2">Nucleus</location>
    </subcellularLocation>
</comment>
<dbReference type="Pfam" id="PF11527">
    <property type="entry name" value="ARL2_Bind_BART"/>
    <property type="match status" value="1"/>
</dbReference>
<gene>
    <name evidence="14" type="ORF">PBIL07802_LOCUS6787</name>
</gene>
<evidence type="ECO:0000256" key="8">
    <source>
        <dbReference type="ARBA" id="ARBA00023069"/>
    </source>
</evidence>
<evidence type="ECO:0000313" key="14">
    <source>
        <dbReference type="EMBL" id="CAE0244611.1"/>
    </source>
</evidence>
<proteinExistence type="inferred from homology"/>
<dbReference type="GO" id="GO:0005634">
    <property type="term" value="C:nucleus"/>
    <property type="evidence" value="ECO:0007669"/>
    <property type="project" value="UniProtKB-SubCell"/>
</dbReference>
<organism evidence="14">
    <name type="scientific">Palpitomonas bilix</name>
    <dbReference type="NCBI Taxonomy" id="652834"/>
    <lineage>
        <taxon>Eukaryota</taxon>
        <taxon>Eukaryota incertae sedis</taxon>
    </lineage>
</organism>
<dbReference type="GO" id="GO:0005758">
    <property type="term" value="C:mitochondrial intermembrane space"/>
    <property type="evidence" value="ECO:0007669"/>
    <property type="project" value="UniProtKB-SubCell"/>
</dbReference>
<dbReference type="GO" id="GO:0051457">
    <property type="term" value="P:maintenance of protein location in nucleus"/>
    <property type="evidence" value="ECO:0007669"/>
    <property type="project" value="TreeGrafter"/>
</dbReference>
<comment type="similarity">
    <text evidence="5">Belongs to the ARL2BP family.</text>
</comment>
<dbReference type="InterPro" id="IPR023379">
    <property type="entry name" value="BART_dom"/>
</dbReference>
<evidence type="ECO:0000256" key="6">
    <source>
        <dbReference type="ARBA" id="ARBA00014849"/>
    </source>
</evidence>
<accession>A0A7S3G294</accession>
<sequence length="186" mass="21634">MAEEEVFHSDGHYEDLGEEEEADFIIADDGGSDDDNKFDFYVGALENAVMDESFRRLEDEFIRSHCHVFEDSDENKLEYTPIFETYVNLVEETIEKRLSEEIPGFSMEEFLEMLVARKEELEGDIFDTLLACTDFEHFKELMLSYKRGAECEMGVHVSPFVLHEEEEEEGERRPDINLTISSAFGR</sequence>